<accession>A0ABV6AIX9</accession>
<dbReference type="PANTHER" id="PTHR30006:SF25">
    <property type="entry name" value="PHOSPHOGLYCERATE TRANSPORT REGULATORY PROTEIN PGTC"/>
    <property type="match status" value="1"/>
</dbReference>
<evidence type="ECO:0000256" key="2">
    <source>
        <dbReference type="ARBA" id="ARBA00022764"/>
    </source>
</evidence>
<dbReference type="EMBL" id="JBHMAA010000018">
    <property type="protein sequence ID" value="MFB9950502.1"/>
    <property type="molecule type" value="Genomic_DNA"/>
</dbReference>
<keyword evidence="2" id="KW-0574">Periplasm</keyword>
<reference evidence="3 4" key="1">
    <citation type="submission" date="2024-09" db="EMBL/GenBank/DDBJ databases">
        <authorList>
            <person name="Sun Q."/>
            <person name="Mori K."/>
        </authorList>
    </citation>
    <scope>NUCLEOTIDE SEQUENCE [LARGE SCALE GENOMIC DNA]</scope>
    <source>
        <strain evidence="3 4">TBRC 4938</strain>
    </source>
</reference>
<dbReference type="Gene3D" id="3.40.190.10">
    <property type="entry name" value="Periplasmic binding protein-like II"/>
    <property type="match status" value="2"/>
</dbReference>
<comment type="caution">
    <text evidence="3">The sequence shown here is derived from an EMBL/GenBank/DDBJ whole genome shotgun (WGS) entry which is preliminary data.</text>
</comment>
<organism evidence="3 4">
    <name type="scientific">Rhizobium puerariae</name>
    <dbReference type="NCBI Taxonomy" id="1585791"/>
    <lineage>
        <taxon>Bacteria</taxon>
        <taxon>Pseudomonadati</taxon>
        <taxon>Pseudomonadota</taxon>
        <taxon>Alphaproteobacteria</taxon>
        <taxon>Hyphomicrobiales</taxon>
        <taxon>Rhizobiaceae</taxon>
        <taxon>Rhizobium/Agrobacterium group</taxon>
        <taxon>Rhizobium</taxon>
    </lineage>
</organism>
<dbReference type="Proteomes" id="UP001589692">
    <property type="component" value="Unassembled WGS sequence"/>
</dbReference>
<proteinExistence type="predicted"/>
<evidence type="ECO:0000313" key="4">
    <source>
        <dbReference type="Proteomes" id="UP001589692"/>
    </source>
</evidence>
<evidence type="ECO:0000313" key="3">
    <source>
        <dbReference type="EMBL" id="MFB9950502.1"/>
    </source>
</evidence>
<dbReference type="PANTHER" id="PTHR30006">
    <property type="entry name" value="THIAMINE-BINDING PERIPLASMIC PROTEIN-RELATED"/>
    <property type="match status" value="1"/>
</dbReference>
<dbReference type="RefSeq" id="WP_377262992.1">
    <property type="nucleotide sequence ID" value="NZ_JBHMAA010000018.1"/>
</dbReference>
<gene>
    <name evidence="3" type="ORF">ACFFP0_16730</name>
</gene>
<dbReference type="PROSITE" id="PS51318">
    <property type="entry name" value="TAT"/>
    <property type="match status" value="1"/>
</dbReference>
<dbReference type="Pfam" id="PF13416">
    <property type="entry name" value="SBP_bac_8"/>
    <property type="match status" value="1"/>
</dbReference>
<dbReference type="SUPFAM" id="SSF53850">
    <property type="entry name" value="Periplasmic binding protein-like II"/>
    <property type="match status" value="1"/>
</dbReference>
<sequence>MFDRRQFLKLGAGGAVTALTLHATARAQSTPAGYPADYGSIIEGSRKESGLIVYSNMSDSQWKPLLMAFREKYPWITPQTLDVNGSEAMERYLAETSTGSRSADLLMTVAPSSWIDMIARNEIVDYSSPEAAAFPAWSKPHPGLYTSALDPLVFFWNKALLPKELWPASFADLVEKVKKNPAIFNKKLTSYGAHLTSYGHDAHFFFAKHHGDKVWDWYRTIGPATRFERAAGPMVEKVTTGEYVLGYFCGSAASRMAAKDPARSQIVAMSYINDGTPMVFRGLGIPKKSTSVNSAKLLLDFALSETGQKALSAGSRTPLRPSITAEAVSGGETYASITQSIGEKNAIMVSYDPALVKDSKAFVARWREANGV</sequence>
<protein>
    <submittedName>
        <fullName evidence="3">ABC transporter substrate-binding protein</fullName>
    </submittedName>
</protein>
<keyword evidence="4" id="KW-1185">Reference proteome</keyword>
<name>A0ABV6AIX9_9HYPH</name>
<dbReference type="InterPro" id="IPR006311">
    <property type="entry name" value="TAT_signal"/>
</dbReference>
<dbReference type="InterPro" id="IPR006059">
    <property type="entry name" value="SBP"/>
</dbReference>
<evidence type="ECO:0000256" key="1">
    <source>
        <dbReference type="ARBA" id="ARBA00022729"/>
    </source>
</evidence>
<keyword evidence="1" id="KW-0732">Signal</keyword>